<dbReference type="EMBL" id="JACYTR010000016">
    <property type="protein sequence ID" value="MBD8526037.1"/>
    <property type="molecule type" value="Genomic_DNA"/>
</dbReference>
<dbReference type="SUPFAM" id="SSF103515">
    <property type="entry name" value="Autotransporter"/>
    <property type="match status" value="1"/>
</dbReference>
<dbReference type="Proteomes" id="UP000613768">
    <property type="component" value="Unassembled WGS sequence"/>
</dbReference>
<dbReference type="Gene3D" id="2.60.40.10">
    <property type="entry name" value="Immunoglobulins"/>
    <property type="match status" value="5"/>
</dbReference>
<evidence type="ECO:0000259" key="2">
    <source>
        <dbReference type="PROSITE" id="PS51208"/>
    </source>
</evidence>
<sequence length="1490" mass="152485">MAAALVWAGLPASAPAMTSSDCVLSIDESSPVRVDPAGSTVFNVRANEGPDPMETCLGAGFQVNKIFDSTLSPGATTPSPGGVSAGTAQPVLVNMPFSGPGAGTVIYEVQCISGCDVSPSPPVTFQVDVKDYQLAYAAPTPGGFATETVNTDVTLGGEIQVDGMPFATSGQVFFQVVSGPATGTFNPAGAMPGTGVVNADGSGGVQIDFQAPVEGTYTIEATGDSSMVPMPRKGGSAKGAFPLFVQVYTVDIRINRTAVINAGDGLSGQPGESVSISVRALDDGAPTTDTIDWSIVSGSGSLAQPSTVTTAGVASNVFSFGASGGPVVIRGARASDPTGFVDFNLENYTYQLSLPNGPNPSGAVNSGIVHEVRLERVGISTNLVPGATLDFAQVGGPGTGFFQPLGGGSPTSSATTDTGGVARLEFVAPVVGNYNTQVNHTPPPTGAPVTGTPMGQSIGLMPMAVVSTPPTFDTSPPTVGAPAEVYRYDFSASDAEMEPITFTASLPSWLSLTDNGDGTGTLLGSPGVADIGAPNTVILRATDQSSAFTEQTFSITVTEQIIRSLQRTSGDGQSAQPGQAVPAPLVVTALNDGIAAPGVPISFTVSPLGAATLSANSTTTGADGSASITATLSASAAGTVQITASRADDPDSSPVTFSITVTAGPVLSLSKPSDSGDGQSSIIGGAFNPLKVVAQNNGAPAPGVGITWVVSGPATLSASRSVTDADGIASIGINPGTVAGTVSVVATREDALSAVTSFVLSVIPRDQPYLELLSGNSQRGVIGTRADAPIVVVQRDASGLPVAGQQIDWTVLTGEALLDNASSVTDAQGMAQIGFRFGNTLGAVQIRASNALLGSSIDSLHSAIGANVQSTSGNGQSGIAGQPLEQPLVVQISPEVAKALSGAIVAWEVIAGGGSLQSNSTTTDDQGRSQNFLTLGPVPGVNTVRATIPGGQEFIFTAQGSDNTAVLSIVSGNSQTLAPNTASAPLAVRLVDAAGQGLSGIALNFVGDNASVADSSVTTDAQGNAQTTAMVLLSGPATVTVSSEAVSVDPVVFQLNGALANLPGLSPDGRDVGGTLDASCDNLQNTPNRTAAQDDLLNRCREFADSSGDNQDEVRNAFDQLPTPVGGGVGQSGQDTIGAQMTNINTRFDMLRYAQSGGAKNSFNVGFWTPDGVIAPNMMSAVGAAEDEQDEVGADFGRWGFFATGTIGRGEYDGTSRRAKFDYDIAGLTAGVDYRFRDNLIGGLAFGYTNNDADLADDLGSLETKGWSTSAYLSWFSERQWYVDSMLSYGRNSYDLQRRLSYSIRSLSGGRTVIDQVATADTDGTQTAASVALGRDFQKGPWTINSYLRGSYARVEYDSYTERMIEGRPGQGLALQVDGRSQNSITSALGARATYVLSRDWGILMPSASLEWQREYEDDPTRVTARFAADPNGPSFVDIGDDIDNSYFNVGVGVSALFPGGKTAYLYYEELVGASRLRQGVLSLGVRVEF</sequence>
<evidence type="ECO:0000256" key="1">
    <source>
        <dbReference type="ARBA" id="ARBA00010116"/>
    </source>
</evidence>
<dbReference type="SUPFAM" id="SSF49373">
    <property type="entry name" value="Invasin/intimin cell-adhesion fragments"/>
    <property type="match status" value="4"/>
</dbReference>
<evidence type="ECO:0000313" key="3">
    <source>
        <dbReference type="EMBL" id="MBD8526037.1"/>
    </source>
</evidence>
<dbReference type="Pfam" id="PF03797">
    <property type="entry name" value="Autotransporter"/>
    <property type="match status" value="1"/>
</dbReference>
<reference evidence="3 4" key="1">
    <citation type="submission" date="2020-09" db="EMBL/GenBank/DDBJ databases">
        <title>Pseudoxanthomonas sp. CAU 1598 isolated from sand of Yaerae Beach.</title>
        <authorList>
            <person name="Kim W."/>
        </authorList>
    </citation>
    <scope>NUCLEOTIDE SEQUENCE [LARGE SCALE GENOMIC DNA]</scope>
    <source>
        <strain evidence="3 4">CAU 1598</strain>
    </source>
</reference>
<dbReference type="SMART" id="SM00634">
    <property type="entry name" value="BID_1"/>
    <property type="match status" value="4"/>
</dbReference>
<gene>
    <name evidence="3" type="ORF">IFO71_09805</name>
</gene>
<accession>A0AAW3ZLV0</accession>
<keyword evidence="4" id="KW-1185">Reference proteome</keyword>
<dbReference type="RefSeq" id="WP_192029459.1">
    <property type="nucleotide sequence ID" value="NZ_JACYTR010000016.1"/>
</dbReference>
<dbReference type="SMART" id="SM00869">
    <property type="entry name" value="Autotransporter"/>
    <property type="match status" value="1"/>
</dbReference>
<name>A0AAW3ZLV0_9GAMM</name>
<protein>
    <submittedName>
        <fullName evidence="3">Autotransporter domain-containing protein</fullName>
    </submittedName>
</protein>
<proteinExistence type="inferred from homology"/>
<dbReference type="InterPro" id="IPR013783">
    <property type="entry name" value="Ig-like_fold"/>
</dbReference>
<dbReference type="InterPro" id="IPR015919">
    <property type="entry name" value="Cadherin-like_sf"/>
</dbReference>
<comment type="similarity">
    <text evidence="1">Belongs to the intimin/invasin family.</text>
</comment>
<dbReference type="GO" id="GO:0016020">
    <property type="term" value="C:membrane"/>
    <property type="evidence" value="ECO:0007669"/>
    <property type="project" value="InterPro"/>
</dbReference>
<dbReference type="InterPro" id="IPR003344">
    <property type="entry name" value="Big_1_dom"/>
</dbReference>
<comment type="caution">
    <text evidence="3">The sequence shown here is derived from an EMBL/GenBank/DDBJ whole genome shotgun (WGS) entry which is preliminary data.</text>
</comment>
<dbReference type="Gene3D" id="2.40.128.130">
    <property type="entry name" value="Autotransporter beta-domain"/>
    <property type="match status" value="1"/>
</dbReference>
<dbReference type="SUPFAM" id="SSF49313">
    <property type="entry name" value="Cadherin-like"/>
    <property type="match status" value="1"/>
</dbReference>
<dbReference type="InterPro" id="IPR036709">
    <property type="entry name" value="Autotransporte_beta_dom_sf"/>
</dbReference>
<feature type="domain" description="Autotransporter" evidence="2">
    <location>
        <begin position="1194"/>
        <end position="1490"/>
    </location>
</feature>
<dbReference type="GO" id="GO:0005509">
    <property type="term" value="F:calcium ion binding"/>
    <property type="evidence" value="ECO:0007669"/>
    <property type="project" value="InterPro"/>
</dbReference>
<organism evidence="3 4">
    <name type="scientific">Pseudomarimonas arenosa</name>
    <dbReference type="NCBI Taxonomy" id="2774145"/>
    <lineage>
        <taxon>Bacteria</taxon>
        <taxon>Pseudomonadati</taxon>
        <taxon>Pseudomonadota</taxon>
        <taxon>Gammaproteobacteria</taxon>
        <taxon>Lysobacterales</taxon>
        <taxon>Lysobacteraceae</taxon>
        <taxon>Pseudomarimonas</taxon>
    </lineage>
</organism>
<dbReference type="InterPro" id="IPR008964">
    <property type="entry name" value="Invasin/intimin_cell_adhesion"/>
</dbReference>
<dbReference type="InterPro" id="IPR005546">
    <property type="entry name" value="Autotransporte_beta"/>
</dbReference>
<dbReference type="PROSITE" id="PS51208">
    <property type="entry name" value="AUTOTRANSPORTER"/>
    <property type="match status" value="1"/>
</dbReference>
<evidence type="ECO:0000313" key="4">
    <source>
        <dbReference type="Proteomes" id="UP000613768"/>
    </source>
</evidence>